<dbReference type="PROSITE" id="PS51035">
    <property type="entry name" value="BAG"/>
    <property type="match status" value="1"/>
</dbReference>
<proteinExistence type="predicted"/>
<dbReference type="PANTHER" id="PTHR33322:SF4">
    <property type="entry name" value="BAG DOMAIN CONTAINING PROTEIN, EXPRESSED"/>
    <property type="match status" value="1"/>
</dbReference>
<dbReference type="GO" id="GO:0051087">
    <property type="term" value="F:protein-folding chaperone binding"/>
    <property type="evidence" value="ECO:0007669"/>
    <property type="project" value="InterPro"/>
</dbReference>
<dbReference type="Pfam" id="PF02179">
    <property type="entry name" value="BAG"/>
    <property type="match status" value="1"/>
</dbReference>
<evidence type="ECO:0000313" key="4">
    <source>
        <dbReference type="EMBL" id="KAF2286458.1"/>
    </source>
</evidence>
<dbReference type="SUPFAM" id="SSF63491">
    <property type="entry name" value="BAG domain"/>
    <property type="match status" value="1"/>
</dbReference>
<sequence>MKENVEMIRRDSKERLKVNEMLMNLLFRLDSVPGVDSGVRDCRRTVVKTVIRLQEMVDAIVPDSVDRVLEVEELAKNREEDADQTPQDGALDMKGIFANSASNSNSLENAVDQTMELQNHVECVPNCDCVEKMPEAFEETSTLQSPEQQNSTMGCESRGMWNWLKLKLEKMQMWRMMYPEDDLWGNHENAVAEHKEEHVKEQSYGVKEEVSRKNRDLVERMMEDNEKMMGLMTKFFERNEMQTRLLRSLSQRVEQLERALMCKRSKRNKRRGMLVAWWTV</sequence>
<keyword evidence="1" id="KW-0143">Chaperone</keyword>
<protein>
    <recommendedName>
        <fullName evidence="3">BAG domain-containing protein</fullName>
    </recommendedName>
</protein>
<dbReference type="Proteomes" id="UP000467840">
    <property type="component" value="Chromosome 3"/>
</dbReference>
<feature type="domain" description="BAG" evidence="3">
    <location>
        <begin position="4"/>
        <end position="61"/>
    </location>
</feature>
<evidence type="ECO:0000259" key="3">
    <source>
        <dbReference type="PROSITE" id="PS51035"/>
    </source>
</evidence>
<reference evidence="4 5" key="1">
    <citation type="journal article" date="2020" name="Mol. Plant">
        <title>The Chromosome-Based Rubber Tree Genome Provides New Insights into Spurge Genome Evolution and Rubber Biosynthesis.</title>
        <authorList>
            <person name="Liu J."/>
            <person name="Shi C."/>
            <person name="Shi C.C."/>
            <person name="Li W."/>
            <person name="Zhang Q.J."/>
            <person name="Zhang Y."/>
            <person name="Li K."/>
            <person name="Lu H.F."/>
            <person name="Shi C."/>
            <person name="Zhu S.T."/>
            <person name="Xiao Z.Y."/>
            <person name="Nan H."/>
            <person name="Yue Y."/>
            <person name="Zhu X.G."/>
            <person name="Wu Y."/>
            <person name="Hong X.N."/>
            <person name="Fan G.Y."/>
            <person name="Tong Y."/>
            <person name="Zhang D."/>
            <person name="Mao C.L."/>
            <person name="Liu Y.L."/>
            <person name="Hao S.J."/>
            <person name="Liu W.Q."/>
            <person name="Lv M.Q."/>
            <person name="Zhang H.B."/>
            <person name="Liu Y."/>
            <person name="Hu-Tang G.R."/>
            <person name="Wang J.P."/>
            <person name="Wang J.H."/>
            <person name="Sun Y.H."/>
            <person name="Ni S.B."/>
            <person name="Chen W.B."/>
            <person name="Zhang X.C."/>
            <person name="Jiao Y.N."/>
            <person name="Eichler E.E."/>
            <person name="Li G.H."/>
            <person name="Liu X."/>
            <person name="Gao L.Z."/>
        </authorList>
    </citation>
    <scope>NUCLEOTIDE SEQUENCE [LARGE SCALE GENOMIC DNA]</scope>
    <source>
        <strain evidence="5">cv. GT1</strain>
        <tissue evidence="4">Leaf</tissue>
    </source>
</reference>
<accession>A0A6A6KEX5</accession>
<dbReference type="InterPro" id="IPR003103">
    <property type="entry name" value="BAG_domain"/>
</dbReference>
<evidence type="ECO:0000313" key="5">
    <source>
        <dbReference type="Proteomes" id="UP000467840"/>
    </source>
</evidence>
<keyword evidence="2" id="KW-0175">Coiled coil</keyword>
<dbReference type="Gene3D" id="1.20.58.120">
    <property type="entry name" value="BAG domain"/>
    <property type="match status" value="1"/>
</dbReference>
<dbReference type="InterPro" id="IPR040400">
    <property type="entry name" value="BAG5/6/7/8"/>
</dbReference>
<dbReference type="GO" id="GO:0006457">
    <property type="term" value="P:protein folding"/>
    <property type="evidence" value="ECO:0007669"/>
    <property type="project" value="TreeGrafter"/>
</dbReference>
<organism evidence="4 5">
    <name type="scientific">Hevea brasiliensis</name>
    <name type="common">Para rubber tree</name>
    <name type="synonym">Siphonia brasiliensis</name>
    <dbReference type="NCBI Taxonomy" id="3981"/>
    <lineage>
        <taxon>Eukaryota</taxon>
        <taxon>Viridiplantae</taxon>
        <taxon>Streptophyta</taxon>
        <taxon>Embryophyta</taxon>
        <taxon>Tracheophyta</taxon>
        <taxon>Spermatophyta</taxon>
        <taxon>Magnoliopsida</taxon>
        <taxon>eudicotyledons</taxon>
        <taxon>Gunneridae</taxon>
        <taxon>Pentapetalae</taxon>
        <taxon>rosids</taxon>
        <taxon>fabids</taxon>
        <taxon>Malpighiales</taxon>
        <taxon>Euphorbiaceae</taxon>
        <taxon>Crotonoideae</taxon>
        <taxon>Micrandreae</taxon>
        <taxon>Hevea</taxon>
    </lineage>
</organism>
<keyword evidence="5" id="KW-1185">Reference proteome</keyword>
<dbReference type="PANTHER" id="PTHR33322">
    <property type="entry name" value="BAG DOMAIN CONTAINING PROTEIN, EXPRESSED"/>
    <property type="match status" value="1"/>
</dbReference>
<dbReference type="AlphaFoldDB" id="A0A6A6KEX5"/>
<dbReference type="EMBL" id="JAAGAX010000017">
    <property type="protein sequence ID" value="KAF2286458.1"/>
    <property type="molecule type" value="Genomic_DNA"/>
</dbReference>
<evidence type="ECO:0000256" key="1">
    <source>
        <dbReference type="ARBA" id="ARBA00023186"/>
    </source>
</evidence>
<evidence type="ECO:0000256" key="2">
    <source>
        <dbReference type="SAM" id="Coils"/>
    </source>
</evidence>
<dbReference type="InterPro" id="IPR036533">
    <property type="entry name" value="BAG_dom_sf"/>
</dbReference>
<gene>
    <name evidence="4" type="ORF">GH714_017060</name>
</gene>
<feature type="coiled-coil region" evidence="2">
    <location>
        <begin position="207"/>
        <end position="266"/>
    </location>
</feature>
<dbReference type="GO" id="GO:0009506">
    <property type="term" value="C:plasmodesma"/>
    <property type="evidence" value="ECO:0007669"/>
    <property type="project" value="TreeGrafter"/>
</dbReference>
<comment type="caution">
    <text evidence="4">The sequence shown here is derived from an EMBL/GenBank/DDBJ whole genome shotgun (WGS) entry which is preliminary data.</text>
</comment>
<name>A0A6A6KEX5_HEVBR</name>